<accession>A0A7I7MCG0</accession>
<reference evidence="1 2" key="1">
    <citation type="journal article" date="2019" name="Emerg. Microbes Infect.">
        <title>Comprehensive subspecies identification of 175 nontuberculous mycobacteria species based on 7547 genomic profiles.</title>
        <authorList>
            <person name="Matsumoto Y."/>
            <person name="Kinjo T."/>
            <person name="Motooka D."/>
            <person name="Nabeya D."/>
            <person name="Jung N."/>
            <person name="Uechi K."/>
            <person name="Horii T."/>
            <person name="Iida T."/>
            <person name="Fujita J."/>
            <person name="Nakamura S."/>
        </authorList>
    </citation>
    <scope>NUCLEOTIDE SEQUENCE [LARGE SCALE GENOMIC DNA]</scope>
    <source>
        <strain evidence="1 2">JCM 13323</strain>
    </source>
</reference>
<dbReference type="Proteomes" id="UP000466514">
    <property type="component" value="Chromosome"/>
</dbReference>
<sequence>MGPQVSDAAGLLDLWERASSLGPIKRALALAEAGGGDARTLLDQPYGRTGLHILDLRTSLFGSALEATATCPRCDGRVEFAVDAGWLRSHDARSIPDTEHRPPTAADLLAASRSVDPCGELRRRCLGTDDLPAAHVALLDDALAAADPLAEVLVDLNCPDCGTSFVSDLDLAAFAWAEVDARARHLLHEVDVLARVYGWTEPEVLDLTESRRAAYLRMATGEPA</sequence>
<protein>
    <submittedName>
        <fullName evidence="1">Uncharacterized protein</fullName>
    </submittedName>
</protein>
<dbReference type="KEGG" id="mpsc:MPSYJ_34090"/>
<proteinExistence type="predicted"/>
<gene>
    <name evidence="1" type="ORF">MPSYJ_34090</name>
</gene>
<dbReference type="AlphaFoldDB" id="A0A7I7MCG0"/>
<keyword evidence="2" id="KW-1185">Reference proteome</keyword>
<evidence type="ECO:0000313" key="1">
    <source>
        <dbReference type="EMBL" id="BBX69948.1"/>
    </source>
</evidence>
<evidence type="ECO:0000313" key="2">
    <source>
        <dbReference type="Proteomes" id="UP000466514"/>
    </source>
</evidence>
<dbReference type="EMBL" id="AP022574">
    <property type="protein sequence ID" value="BBX69948.1"/>
    <property type="molecule type" value="Genomic_DNA"/>
</dbReference>
<name>A0A7I7MCG0_9MYCO</name>
<organism evidence="1 2">
    <name type="scientific">Mycolicibacterium psychrotolerans</name>
    <dbReference type="NCBI Taxonomy" id="216929"/>
    <lineage>
        <taxon>Bacteria</taxon>
        <taxon>Bacillati</taxon>
        <taxon>Actinomycetota</taxon>
        <taxon>Actinomycetes</taxon>
        <taxon>Mycobacteriales</taxon>
        <taxon>Mycobacteriaceae</taxon>
        <taxon>Mycolicibacterium</taxon>
    </lineage>
</organism>
<dbReference type="RefSeq" id="WP_163723318.1">
    <property type="nucleotide sequence ID" value="NZ_AP022574.1"/>
</dbReference>